<proteinExistence type="predicted"/>
<name>A0A080LWR4_9PROT</name>
<organism evidence="1 2">
    <name type="scientific">Candidatus Accumulibacter phosphatis</name>
    <dbReference type="NCBI Taxonomy" id="327160"/>
    <lineage>
        <taxon>Bacteria</taxon>
        <taxon>Pseudomonadati</taxon>
        <taxon>Pseudomonadota</taxon>
        <taxon>Betaproteobacteria</taxon>
        <taxon>Candidatus Accumulibacter</taxon>
    </lineage>
</organism>
<dbReference type="AlphaFoldDB" id="A0A080LWR4"/>
<dbReference type="Proteomes" id="UP000020077">
    <property type="component" value="Unassembled WGS sequence"/>
</dbReference>
<comment type="caution">
    <text evidence="1">The sequence shown here is derived from an EMBL/GenBank/DDBJ whole genome shotgun (WGS) entry which is preliminary data.</text>
</comment>
<evidence type="ECO:0000313" key="1">
    <source>
        <dbReference type="EMBL" id="KFB73222.1"/>
    </source>
</evidence>
<accession>A0A080LWR4</accession>
<reference evidence="1 2" key="1">
    <citation type="submission" date="2014-02" db="EMBL/GenBank/DDBJ databases">
        <title>Expanding our view of genomic diversity in Candidatus Accumulibacter clades.</title>
        <authorList>
            <person name="Skennerton C.T."/>
            <person name="Barr J.J."/>
            <person name="Slater F.R."/>
            <person name="Bond P.L."/>
            <person name="Tyson G.W."/>
        </authorList>
    </citation>
    <scope>NUCLEOTIDE SEQUENCE [LARGE SCALE GENOMIC DNA]</scope>
    <source>
        <strain evidence="2">BA-91</strain>
    </source>
</reference>
<evidence type="ECO:0000313" key="2">
    <source>
        <dbReference type="Proteomes" id="UP000020077"/>
    </source>
</evidence>
<sequence>MNGCRVSLVVHSPVRPALSSAFSCLNCRQARSAQPRRSGYANCINSGEQVEVGQVCSDWVHAGSGTALESCSASTTATKSHI</sequence>
<protein>
    <submittedName>
        <fullName evidence="1">Uncharacterized protein</fullName>
    </submittedName>
</protein>
<dbReference type="EMBL" id="JDVG02000262">
    <property type="protein sequence ID" value="KFB73222.1"/>
    <property type="molecule type" value="Genomic_DNA"/>
</dbReference>
<gene>
    <name evidence="1" type="ORF">AW09_001533</name>
</gene>